<dbReference type="GO" id="GO:0004519">
    <property type="term" value="F:endonuclease activity"/>
    <property type="evidence" value="ECO:0007669"/>
    <property type="project" value="InterPro"/>
</dbReference>
<dbReference type="EMBL" id="LAZR01013612">
    <property type="protein sequence ID" value="KKM21153.1"/>
    <property type="molecule type" value="Genomic_DNA"/>
</dbReference>
<dbReference type="AlphaFoldDB" id="A0A0F9KG99"/>
<name>A0A0F9KG99_9ZZZZ</name>
<comment type="caution">
    <text evidence="2">The sequence shown here is derived from an EMBL/GenBank/DDBJ whole genome shotgun (WGS) entry which is preliminary data.</text>
</comment>
<feature type="domain" description="HNH nuclease" evidence="1">
    <location>
        <begin position="70"/>
        <end position="114"/>
    </location>
</feature>
<gene>
    <name evidence="2" type="ORF">LCGC14_1638280</name>
</gene>
<dbReference type="SUPFAM" id="SSF54060">
    <property type="entry name" value="His-Me finger endonucleases"/>
    <property type="match status" value="1"/>
</dbReference>
<evidence type="ECO:0000313" key="2">
    <source>
        <dbReference type="EMBL" id="KKM21153.1"/>
    </source>
</evidence>
<protein>
    <recommendedName>
        <fullName evidence="1">HNH nuclease domain-containing protein</fullName>
    </recommendedName>
</protein>
<sequence>MHTFKNRTCNICEKSFHPDNSKRYFCSIECAFWDKVQVKEPNDCWPWTGARKRQGYGYFRRDHKCHTAVRVCWEIHYGPIPKHDSFHGICVLHRCDNPPCCNPSHLFLGTQGDNIRDMIAKDRRRHYFGENNPAAKLNEKQVLNIRQDLANGGTYRGLAKEYNVGQGTIGRIKKGTHWKHI</sequence>
<dbReference type="InterPro" id="IPR003615">
    <property type="entry name" value="HNH_nuc"/>
</dbReference>
<dbReference type="Pfam" id="PF13392">
    <property type="entry name" value="HNH_3"/>
    <property type="match status" value="1"/>
</dbReference>
<dbReference type="InterPro" id="IPR044930">
    <property type="entry name" value="Homing_endonuclease_His-Me"/>
</dbReference>
<evidence type="ECO:0000259" key="1">
    <source>
        <dbReference type="Pfam" id="PF13392"/>
    </source>
</evidence>
<accession>A0A0F9KG99</accession>
<reference evidence="2" key="1">
    <citation type="journal article" date="2015" name="Nature">
        <title>Complex archaea that bridge the gap between prokaryotes and eukaryotes.</title>
        <authorList>
            <person name="Spang A."/>
            <person name="Saw J.H."/>
            <person name="Jorgensen S.L."/>
            <person name="Zaremba-Niedzwiedzka K."/>
            <person name="Martijn J."/>
            <person name="Lind A.E."/>
            <person name="van Eijk R."/>
            <person name="Schleper C."/>
            <person name="Guy L."/>
            <person name="Ettema T.J."/>
        </authorList>
    </citation>
    <scope>NUCLEOTIDE SEQUENCE</scope>
</reference>
<dbReference type="InterPro" id="IPR044925">
    <property type="entry name" value="His-Me_finger_sf"/>
</dbReference>
<dbReference type="Gene3D" id="3.90.75.10">
    <property type="entry name" value="Homing Intron 3 (I-ppo) Encoded Endonuclease, Chain A"/>
    <property type="match status" value="1"/>
</dbReference>
<organism evidence="2">
    <name type="scientific">marine sediment metagenome</name>
    <dbReference type="NCBI Taxonomy" id="412755"/>
    <lineage>
        <taxon>unclassified sequences</taxon>
        <taxon>metagenomes</taxon>
        <taxon>ecological metagenomes</taxon>
    </lineage>
</organism>
<proteinExistence type="predicted"/>